<sequence length="520" mass="53367">MVASSHPAVSRAGAAVLEAGGNAVDAALAMAAMSWLALPGQCGVGGDAFALLRRPDGTVTAFGGSGFGPDGGDPGFYRERGLAAVPLEGPLAVAVPGAVAALAALHADAATWDLPRLWAPAADAAERGVPCTYKTRDDIIERREALARDPGTARVFLPKGAPPPVGTPLRQPELAATLRRLAADPASFYTGEPAERAVAALVAAGAPFSGDEWAATGEALVGDALTGSYRGVTVHQTPPPTPGWMVLQQIALNDGRLAELPWLSAEAVHRSASAARLAFADRFAGCGSDNDHWRGLLAPDAIAAARARLLAGDLPAPATPAVPVDGDTTSMAAVDGDGMAVSLIHSLAFTFGARVTVPGTGVVLNNRLGRGAYLIDGHPNEVRPRRRPLHTLNAWLVTGDDGRLLHVGNTPGGDGQVQWNAQLLSHLLDHGLDPATAVAAPRFTAHPGSDADVIGEPPELRCESRLGAARLQRLRELGHDVRVQGPWAAGGSAQIISVAEETGVLLGASDPRQDGVALGV</sequence>
<dbReference type="InterPro" id="IPR043138">
    <property type="entry name" value="GGT_lsub"/>
</dbReference>
<evidence type="ECO:0000313" key="1">
    <source>
        <dbReference type="EMBL" id="GAA4056187.1"/>
    </source>
</evidence>
<proteinExistence type="predicted"/>
<evidence type="ECO:0000313" key="2">
    <source>
        <dbReference type="Proteomes" id="UP001500683"/>
    </source>
</evidence>
<dbReference type="Gene3D" id="3.60.20.40">
    <property type="match status" value="1"/>
</dbReference>
<dbReference type="PANTHER" id="PTHR43881">
    <property type="entry name" value="GAMMA-GLUTAMYLTRANSPEPTIDASE (AFU_ORTHOLOGUE AFUA_4G13580)"/>
    <property type="match status" value="1"/>
</dbReference>
<accession>A0ABP7UZM5</accession>
<dbReference type="Gene3D" id="1.10.246.130">
    <property type="match status" value="1"/>
</dbReference>
<dbReference type="EMBL" id="BAAAZG010000001">
    <property type="protein sequence ID" value="GAA4056187.1"/>
    <property type="molecule type" value="Genomic_DNA"/>
</dbReference>
<dbReference type="InterPro" id="IPR029055">
    <property type="entry name" value="Ntn_hydrolases_N"/>
</dbReference>
<reference evidence="2" key="1">
    <citation type="journal article" date="2019" name="Int. J. Syst. Evol. Microbiol.">
        <title>The Global Catalogue of Microorganisms (GCM) 10K type strain sequencing project: providing services to taxonomists for standard genome sequencing and annotation.</title>
        <authorList>
            <consortium name="The Broad Institute Genomics Platform"/>
            <consortium name="The Broad Institute Genome Sequencing Center for Infectious Disease"/>
            <person name="Wu L."/>
            <person name="Ma J."/>
        </authorList>
    </citation>
    <scope>NUCLEOTIDE SEQUENCE [LARGE SCALE GENOMIC DNA]</scope>
    <source>
        <strain evidence="2">JCM 16702</strain>
    </source>
</reference>
<dbReference type="InterPro" id="IPR052896">
    <property type="entry name" value="GGT-like_enzyme"/>
</dbReference>
<dbReference type="PANTHER" id="PTHR43881:SF1">
    <property type="entry name" value="GAMMA-GLUTAMYLTRANSPEPTIDASE (AFU_ORTHOLOGUE AFUA_4G13580)"/>
    <property type="match status" value="1"/>
</dbReference>
<dbReference type="Pfam" id="PF01019">
    <property type="entry name" value="G_glu_transpept"/>
    <property type="match status" value="1"/>
</dbReference>
<dbReference type="PRINTS" id="PR01210">
    <property type="entry name" value="GGTRANSPTASE"/>
</dbReference>
<dbReference type="SUPFAM" id="SSF56235">
    <property type="entry name" value="N-terminal nucleophile aminohydrolases (Ntn hydrolases)"/>
    <property type="match status" value="1"/>
</dbReference>
<keyword evidence="2" id="KW-1185">Reference proteome</keyword>
<dbReference type="Proteomes" id="UP001500683">
    <property type="component" value="Unassembled WGS sequence"/>
</dbReference>
<dbReference type="InterPro" id="IPR043137">
    <property type="entry name" value="GGT_ssub_C"/>
</dbReference>
<comment type="caution">
    <text evidence="1">The sequence shown here is derived from an EMBL/GenBank/DDBJ whole genome shotgun (WGS) entry which is preliminary data.</text>
</comment>
<organism evidence="1 2">
    <name type="scientific">Actinomadura miaoliensis</name>
    <dbReference type="NCBI Taxonomy" id="430685"/>
    <lineage>
        <taxon>Bacteria</taxon>
        <taxon>Bacillati</taxon>
        <taxon>Actinomycetota</taxon>
        <taxon>Actinomycetes</taxon>
        <taxon>Streptosporangiales</taxon>
        <taxon>Thermomonosporaceae</taxon>
        <taxon>Actinomadura</taxon>
    </lineage>
</organism>
<protein>
    <submittedName>
        <fullName evidence="1">Gamma-glutamyltransferase</fullName>
    </submittedName>
</protein>
<name>A0ABP7UZM5_9ACTN</name>
<gene>
    <name evidence="1" type="ORF">GCM10022214_04630</name>
</gene>